<keyword evidence="3" id="KW-1003">Cell membrane</keyword>
<evidence type="ECO:0000256" key="1">
    <source>
        <dbReference type="ARBA" id="ARBA00004651"/>
    </source>
</evidence>
<feature type="transmembrane region" description="Helical" evidence="7">
    <location>
        <begin position="93"/>
        <end position="111"/>
    </location>
</feature>
<organism evidence="8 9">
    <name type="scientific">Actinophytocola glycyrrhizae</name>
    <dbReference type="NCBI Taxonomy" id="2044873"/>
    <lineage>
        <taxon>Bacteria</taxon>
        <taxon>Bacillati</taxon>
        <taxon>Actinomycetota</taxon>
        <taxon>Actinomycetes</taxon>
        <taxon>Pseudonocardiales</taxon>
        <taxon>Pseudonocardiaceae</taxon>
    </lineage>
</organism>
<evidence type="ECO:0000256" key="6">
    <source>
        <dbReference type="ARBA" id="ARBA00023136"/>
    </source>
</evidence>
<dbReference type="RefSeq" id="WP_378059642.1">
    <property type="nucleotide sequence ID" value="NZ_JBHSIS010000020.1"/>
</dbReference>
<evidence type="ECO:0000256" key="3">
    <source>
        <dbReference type="ARBA" id="ARBA00022475"/>
    </source>
</evidence>
<dbReference type="InterPro" id="IPR051907">
    <property type="entry name" value="DoxX-like_oxidoreductase"/>
</dbReference>
<feature type="transmembrane region" description="Helical" evidence="7">
    <location>
        <begin position="34"/>
        <end position="55"/>
    </location>
</feature>
<sequence length="151" mass="15778">MTATQPTTTTGTTTPATGPFAGRPQAWALGATRVVVSFLFLCHGLVGLFGAFGGMDGAGGTVGLFSWPDWWGSMIHLVAGAFVLAGWFTRPAALLCSGAMAYAYFTVHQPLALLPLPNGGEPAALFAWIFLLIGIAGPGAFALDRLRRRHS</sequence>
<evidence type="ECO:0000313" key="8">
    <source>
        <dbReference type="EMBL" id="MFC4857653.1"/>
    </source>
</evidence>
<dbReference type="PANTHER" id="PTHR33452:SF4">
    <property type="entry name" value="BLL4328 PROTEIN"/>
    <property type="match status" value="1"/>
</dbReference>
<accession>A0ABV9S9X1</accession>
<gene>
    <name evidence="8" type="ORF">ACFPCV_29495</name>
</gene>
<keyword evidence="9" id="KW-1185">Reference proteome</keyword>
<feature type="transmembrane region" description="Helical" evidence="7">
    <location>
        <begin position="123"/>
        <end position="143"/>
    </location>
</feature>
<comment type="similarity">
    <text evidence="2">Belongs to the DoxX family.</text>
</comment>
<dbReference type="Pfam" id="PF07681">
    <property type="entry name" value="DoxX"/>
    <property type="match status" value="1"/>
</dbReference>
<evidence type="ECO:0000313" key="9">
    <source>
        <dbReference type="Proteomes" id="UP001595859"/>
    </source>
</evidence>
<proteinExistence type="inferred from homology"/>
<reference evidence="9" key="1">
    <citation type="journal article" date="2019" name="Int. J. Syst. Evol. Microbiol.">
        <title>The Global Catalogue of Microorganisms (GCM) 10K type strain sequencing project: providing services to taxonomists for standard genome sequencing and annotation.</title>
        <authorList>
            <consortium name="The Broad Institute Genomics Platform"/>
            <consortium name="The Broad Institute Genome Sequencing Center for Infectious Disease"/>
            <person name="Wu L."/>
            <person name="Ma J."/>
        </authorList>
    </citation>
    <scope>NUCLEOTIDE SEQUENCE [LARGE SCALE GENOMIC DNA]</scope>
    <source>
        <strain evidence="9">ZS-22-S1</strain>
    </source>
</reference>
<evidence type="ECO:0000256" key="2">
    <source>
        <dbReference type="ARBA" id="ARBA00006679"/>
    </source>
</evidence>
<evidence type="ECO:0000256" key="7">
    <source>
        <dbReference type="SAM" id="Phobius"/>
    </source>
</evidence>
<keyword evidence="6 7" id="KW-0472">Membrane</keyword>
<dbReference type="InterPro" id="IPR032808">
    <property type="entry name" value="DoxX"/>
</dbReference>
<dbReference type="EMBL" id="JBHSIS010000020">
    <property type="protein sequence ID" value="MFC4857653.1"/>
    <property type="molecule type" value="Genomic_DNA"/>
</dbReference>
<keyword evidence="5 7" id="KW-1133">Transmembrane helix</keyword>
<feature type="transmembrane region" description="Helical" evidence="7">
    <location>
        <begin position="70"/>
        <end position="88"/>
    </location>
</feature>
<evidence type="ECO:0000256" key="4">
    <source>
        <dbReference type="ARBA" id="ARBA00022692"/>
    </source>
</evidence>
<comment type="subcellular location">
    <subcellularLocation>
        <location evidence="1">Cell membrane</location>
        <topology evidence="1">Multi-pass membrane protein</topology>
    </subcellularLocation>
</comment>
<protein>
    <submittedName>
        <fullName evidence="8">DoxX family protein</fullName>
    </submittedName>
</protein>
<keyword evidence="4 7" id="KW-0812">Transmembrane</keyword>
<dbReference type="Proteomes" id="UP001595859">
    <property type="component" value="Unassembled WGS sequence"/>
</dbReference>
<evidence type="ECO:0000256" key="5">
    <source>
        <dbReference type="ARBA" id="ARBA00022989"/>
    </source>
</evidence>
<name>A0ABV9S9X1_9PSEU</name>
<comment type="caution">
    <text evidence="8">The sequence shown here is derived from an EMBL/GenBank/DDBJ whole genome shotgun (WGS) entry which is preliminary data.</text>
</comment>
<dbReference type="PANTHER" id="PTHR33452">
    <property type="entry name" value="OXIDOREDUCTASE CATD-RELATED"/>
    <property type="match status" value="1"/>
</dbReference>